<dbReference type="EMBL" id="LGUB01000013">
    <property type="protein sequence ID" value="KRH94979.1"/>
    <property type="molecule type" value="Genomic_DNA"/>
</dbReference>
<dbReference type="SUPFAM" id="SSF50978">
    <property type="entry name" value="WD40 repeat-like"/>
    <property type="match status" value="1"/>
</dbReference>
<dbReference type="InterPro" id="IPR036322">
    <property type="entry name" value="WD40_repeat_dom_sf"/>
</dbReference>
<sequence length="336" mass="39655">MMTFFLEKRPLEFHFIRPFHHMKSFRSFNFPDKPLCLLPFEDIFVFSLANGQIATFDGKKFNFIFDNRQITIGCLAKYDYFLIAGDWKGNLLLFLSEKPVLSRNFKLMDKFFIDDHLIKALETFKHMIFVSLSTKLYIFKIENQKFVLETFLNLENKILCFYKLKNWLFMGMSVPALYAINLEKEKMTLLELECTQVAGILAIYADDEIQNEKIKILNAITQINIKNGEIFTNQEKLDYQLPNSLFTTSADHTIYRNNEKYLICDDMCRKIDKYYYTDGNKLISRKDDTVLTEFKREICDFCIFNSSLVVAGLDCTIKIEQKEDFEDELAELKQLL</sequence>
<dbReference type="VEuPathDB" id="MicrosporidiaDB:M153_7700028389"/>
<keyword evidence="2" id="KW-1185">Reference proteome</keyword>
<evidence type="ECO:0000313" key="1">
    <source>
        <dbReference type="EMBL" id="KRH94979.1"/>
    </source>
</evidence>
<accession>A0A0R0M0I1</accession>
<proteinExistence type="predicted"/>
<dbReference type="AlphaFoldDB" id="A0A0R0M0I1"/>
<organism evidence="1 2">
    <name type="scientific">Pseudoloma neurophilia</name>
    <dbReference type="NCBI Taxonomy" id="146866"/>
    <lineage>
        <taxon>Eukaryota</taxon>
        <taxon>Fungi</taxon>
        <taxon>Fungi incertae sedis</taxon>
        <taxon>Microsporidia</taxon>
        <taxon>Pseudoloma</taxon>
    </lineage>
</organism>
<reference evidence="1 2" key="1">
    <citation type="submission" date="2015-07" db="EMBL/GenBank/DDBJ databases">
        <title>The genome of Pseudoloma neurophilia, a relevant intracellular parasite of the zebrafish.</title>
        <authorList>
            <person name="Ndikumana S."/>
            <person name="Pelin A."/>
            <person name="Sanders J."/>
            <person name="Corradi N."/>
        </authorList>
    </citation>
    <scope>NUCLEOTIDE SEQUENCE [LARGE SCALE GENOMIC DNA]</scope>
    <source>
        <strain evidence="1 2">MK1</strain>
    </source>
</reference>
<name>A0A0R0M0I1_9MICR</name>
<gene>
    <name evidence="1" type="ORF">M153_7700028389</name>
</gene>
<protein>
    <submittedName>
        <fullName evidence="1">Putative WD40/YVTN repeat-like-containing domain, WD40 repeat-like-containing domain protein</fullName>
    </submittedName>
</protein>
<evidence type="ECO:0000313" key="2">
    <source>
        <dbReference type="Proteomes" id="UP000051530"/>
    </source>
</evidence>
<dbReference type="Proteomes" id="UP000051530">
    <property type="component" value="Unassembled WGS sequence"/>
</dbReference>
<comment type="caution">
    <text evidence="1">The sequence shown here is derived from an EMBL/GenBank/DDBJ whole genome shotgun (WGS) entry which is preliminary data.</text>
</comment>